<feature type="transmembrane region" description="Helical" evidence="3">
    <location>
        <begin position="42"/>
        <end position="63"/>
    </location>
</feature>
<feature type="region of interest" description="Disordered" evidence="2">
    <location>
        <begin position="110"/>
        <end position="131"/>
    </location>
</feature>
<keyword evidence="3" id="KW-0812">Transmembrane</keyword>
<feature type="transmembrane region" description="Helical" evidence="3">
    <location>
        <begin position="6"/>
        <end position="30"/>
    </location>
</feature>
<feature type="compositionally biased region" description="Basic and acidic residues" evidence="2">
    <location>
        <begin position="119"/>
        <end position="131"/>
    </location>
</feature>
<protein>
    <submittedName>
        <fullName evidence="4">Multicomponent Na+:H+ antiporter subunit G</fullName>
    </submittedName>
</protein>
<reference evidence="4" key="1">
    <citation type="submission" date="2020-11" db="EMBL/GenBank/DDBJ databases">
        <title>Sequencing the genomes of 1000 actinobacteria strains.</title>
        <authorList>
            <person name="Klenk H.-P."/>
        </authorList>
    </citation>
    <scope>NUCLEOTIDE SEQUENCE</scope>
    <source>
        <strain evidence="4">DSM 45632</strain>
    </source>
</reference>
<organism evidence="4 5">
    <name type="scientific">Corynebacterium aquatimens</name>
    <dbReference type="NCBI Taxonomy" id="1190508"/>
    <lineage>
        <taxon>Bacteria</taxon>
        <taxon>Bacillati</taxon>
        <taxon>Actinomycetota</taxon>
        <taxon>Actinomycetes</taxon>
        <taxon>Mycobacteriales</taxon>
        <taxon>Corynebacteriaceae</taxon>
        <taxon>Corynebacterium</taxon>
    </lineage>
</organism>
<accession>A0A931E175</accession>
<comment type="similarity">
    <text evidence="1">Belongs to the CPA3 antiporters (TC 2.A.63) subunit G family.</text>
</comment>
<dbReference type="AlphaFoldDB" id="A0A931E175"/>
<dbReference type="RefSeq" id="WP_196824782.1">
    <property type="nucleotide sequence ID" value="NZ_CP046980.1"/>
</dbReference>
<evidence type="ECO:0000313" key="5">
    <source>
        <dbReference type="Proteomes" id="UP000658613"/>
    </source>
</evidence>
<sequence>MNWELIADIASLVFILFGSLQVFFAAVGVVRFNNTVARIHAITKPQTTGLLLVVMGTIIRLAGSPTFDVGHRGDAGMLLLLLLFALMTSPVVAQRLGRVSRLEGLYGGEDQLTVNENPSRYKDPRPTKPKP</sequence>
<evidence type="ECO:0000256" key="1">
    <source>
        <dbReference type="ARBA" id="ARBA00008404"/>
    </source>
</evidence>
<evidence type="ECO:0000256" key="2">
    <source>
        <dbReference type="SAM" id="MobiDB-lite"/>
    </source>
</evidence>
<dbReference type="EMBL" id="JADOUE010000001">
    <property type="protein sequence ID" value="MBG6122378.1"/>
    <property type="molecule type" value="Genomic_DNA"/>
</dbReference>
<feature type="transmembrane region" description="Helical" evidence="3">
    <location>
        <begin position="75"/>
        <end position="93"/>
    </location>
</feature>
<dbReference type="InterPro" id="IPR005133">
    <property type="entry name" value="PhaG_MnhG_YufB"/>
</dbReference>
<dbReference type="GO" id="GO:0015385">
    <property type="term" value="F:sodium:proton antiporter activity"/>
    <property type="evidence" value="ECO:0007669"/>
    <property type="project" value="TreeGrafter"/>
</dbReference>
<evidence type="ECO:0000313" key="4">
    <source>
        <dbReference type="EMBL" id="MBG6122378.1"/>
    </source>
</evidence>
<keyword evidence="3" id="KW-1133">Transmembrane helix</keyword>
<name>A0A931E175_9CORY</name>
<proteinExistence type="inferred from homology"/>
<dbReference type="PANTHER" id="PTHR34703:SF1">
    <property type="entry name" value="ANTIPORTER SUBUNIT MNHG2-RELATED"/>
    <property type="match status" value="1"/>
</dbReference>
<dbReference type="Pfam" id="PF03334">
    <property type="entry name" value="PhaG_MnhG_YufB"/>
    <property type="match status" value="1"/>
</dbReference>
<dbReference type="PANTHER" id="PTHR34703">
    <property type="entry name" value="ANTIPORTER SUBUNIT MNHG2-RELATED"/>
    <property type="match status" value="1"/>
</dbReference>
<keyword evidence="5" id="KW-1185">Reference proteome</keyword>
<evidence type="ECO:0000256" key="3">
    <source>
        <dbReference type="SAM" id="Phobius"/>
    </source>
</evidence>
<gene>
    <name evidence="4" type="ORF">IW254_001347</name>
</gene>
<keyword evidence="3" id="KW-0472">Membrane</keyword>
<dbReference type="Proteomes" id="UP000658613">
    <property type="component" value="Unassembled WGS sequence"/>
</dbReference>
<comment type="caution">
    <text evidence="4">The sequence shown here is derived from an EMBL/GenBank/DDBJ whole genome shotgun (WGS) entry which is preliminary data.</text>
</comment>